<keyword evidence="1" id="KW-0812">Transmembrane</keyword>
<proteinExistence type="predicted"/>
<feature type="transmembrane region" description="Helical" evidence="1">
    <location>
        <begin position="80"/>
        <end position="99"/>
    </location>
</feature>
<dbReference type="Pfam" id="PF14079">
    <property type="entry name" value="DUF4260"/>
    <property type="match status" value="1"/>
</dbReference>
<gene>
    <name evidence="2" type="ordered locus">Isova_0530</name>
</gene>
<evidence type="ECO:0000313" key="3">
    <source>
        <dbReference type="Proteomes" id="UP000009236"/>
    </source>
</evidence>
<keyword evidence="1" id="KW-0472">Membrane</keyword>
<name>F6FUR4_ISOV2</name>
<accession>F6FUR4</accession>
<dbReference type="HOGENOM" id="CLU_144225_0_0_11"/>
<evidence type="ECO:0000256" key="1">
    <source>
        <dbReference type="SAM" id="Phobius"/>
    </source>
</evidence>
<dbReference type="eggNOG" id="ENOG5032SZF">
    <property type="taxonomic scope" value="Bacteria"/>
</dbReference>
<dbReference type="STRING" id="743718.Isova_0530"/>
<evidence type="ECO:0008006" key="4">
    <source>
        <dbReference type="Google" id="ProtNLM"/>
    </source>
</evidence>
<dbReference type="Proteomes" id="UP000009236">
    <property type="component" value="Chromosome"/>
</dbReference>
<dbReference type="RefSeq" id="WP_013837720.1">
    <property type="nucleotide sequence ID" value="NC_015588.1"/>
</dbReference>
<dbReference type="EMBL" id="CP002810">
    <property type="protein sequence ID" value="AEG43325.1"/>
    <property type="molecule type" value="Genomic_DNA"/>
</dbReference>
<dbReference type="AlphaFoldDB" id="F6FUR4"/>
<dbReference type="InterPro" id="IPR025356">
    <property type="entry name" value="DUF4260"/>
</dbReference>
<dbReference type="KEGG" id="iva:Isova_0530"/>
<protein>
    <recommendedName>
        <fullName evidence="4">DUF4260 domain-containing protein</fullName>
    </recommendedName>
</protein>
<sequence length="151" mass="16069">MSDDARDEATQPLPQPTTDLTRPRVVLRAEALLVAVGLVWAAWLLVPATWWVLFAAFLLFDLSALGYLRGPRVGAIVYNLGHSYVGPLLLGALAVGLALGAGSASAQAFCATAALAWAFHVAVDRALGFGLKEPDSFHHTHLGMLPRRPTS</sequence>
<organism evidence="3">
    <name type="scientific">Isoptericola variabilis (strain 225)</name>
    <dbReference type="NCBI Taxonomy" id="743718"/>
    <lineage>
        <taxon>Bacteria</taxon>
        <taxon>Bacillati</taxon>
        <taxon>Actinomycetota</taxon>
        <taxon>Actinomycetes</taxon>
        <taxon>Micrococcales</taxon>
        <taxon>Promicromonosporaceae</taxon>
        <taxon>Isoptericola</taxon>
    </lineage>
</organism>
<feature type="transmembrane region" description="Helical" evidence="1">
    <location>
        <begin position="25"/>
        <end position="43"/>
    </location>
</feature>
<reference evidence="2 3" key="1">
    <citation type="submission" date="2011-05" db="EMBL/GenBank/DDBJ databases">
        <title>Complete sequence of Isoptericola variabilis 225.</title>
        <authorList>
            <consortium name="US DOE Joint Genome Institute"/>
            <person name="Lucas S."/>
            <person name="Han J."/>
            <person name="Lapidus A."/>
            <person name="Cheng J.-F."/>
            <person name="Goodwin L."/>
            <person name="Pitluck S."/>
            <person name="Peters L."/>
            <person name="Mikhailova N."/>
            <person name="Zeytun A."/>
            <person name="Han C."/>
            <person name="Tapia R."/>
            <person name="Land M."/>
            <person name="Hauser L."/>
            <person name="Kyrpides N."/>
            <person name="Ivanova N."/>
            <person name="Pagani I."/>
            <person name="Siebers A."/>
            <person name="Allgaier M."/>
            <person name="Thelen M."/>
            <person name="Hugenholtz P."/>
            <person name="Gladden J."/>
            <person name="Woyke T."/>
        </authorList>
    </citation>
    <scope>NUCLEOTIDE SEQUENCE [LARGE SCALE GENOMIC DNA]</scope>
    <source>
        <strain evidence="3">225</strain>
    </source>
</reference>
<keyword evidence="3" id="KW-1185">Reference proteome</keyword>
<keyword evidence="1" id="KW-1133">Transmembrane helix</keyword>
<evidence type="ECO:0000313" key="2">
    <source>
        <dbReference type="EMBL" id="AEG43325.1"/>
    </source>
</evidence>